<reference evidence="1 2" key="1">
    <citation type="submission" date="2014-03" db="EMBL/GenBank/DDBJ databases">
        <title>The draft genome sequence of Thalassospira alkalitolerans JCM 18968.</title>
        <authorList>
            <person name="Lai Q."/>
            <person name="Shao Z."/>
        </authorList>
    </citation>
    <scope>NUCLEOTIDE SEQUENCE [LARGE SCALE GENOMIC DNA]</scope>
    <source>
        <strain evidence="1 2">JCM 18968</strain>
    </source>
</reference>
<keyword evidence="2" id="KW-1185">Reference proteome</keyword>
<evidence type="ECO:0000313" key="2">
    <source>
        <dbReference type="Proteomes" id="UP000193396"/>
    </source>
</evidence>
<gene>
    <name evidence="1" type="ORF">TALK_15700</name>
</gene>
<dbReference type="EMBL" id="JFKB01000011">
    <property type="protein sequence ID" value="OSQ46652.1"/>
    <property type="molecule type" value="Genomic_DNA"/>
</dbReference>
<organism evidence="1 2">
    <name type="scientific">Thalassospira alkalitolerans</name>
    <dbReference type="NCBI Taxonomy" id="1293890"/>
    <lineage>
        <taxon>Bacteria</taxon>
        <taxon>Pseudomonadati</taxon>
        <taxon>Pseudomonadota</taxon>
        <taxon>Alphaproteobacteria</taxon>
        <taxon>Rhodospirillales</taxon>
        <taxon>Thalassospiraceae</taxon>
        <taxon>Thalassospira</taxon>
    </lineage>
</organism>
<evidence type="ECO:0000313" key="1">
    <source>
        <dbReference type="EMBL" id="OSQ46652.1"/>
    </source>
</evidence>
<comment type="caution">
    <text evidence="1">The sequence shown here is derived from an EMBL/GenBank/DDBJ whole genome shotgun (WGS) entry which is preliminary data.</text>
</comment>
<protein>
    <submittedName>
        <fullName evidence="1">Uncharacterized protein</fullName>
    </submittedName>
</protein>
<accession>A0A1Y2L8I2</accession>
<dbReference type="AlphaFoldDB" id="A0A1Y2L8I2"/>
<dbReference type="Proteomes" id="UP000193396">
    <property type="component" value="Unassembled WGS sequence"/>
</dbReference>
<proteinExistence type="predicted"/>
<name>A0A1Y2L8I2_9PROT</name>
<sequence length="69" mass="7373">MQCRSDVLKVGQVDQGGKGMGKIHQVSQGTVRLQVNFRVHLAGSGMRMAYNATGSAQWPTLLECVLAGV</sequence>
<dbReference type="STRING" id="1293890.TALK_15700"/>